<proteinExistence type="predicted"/>
<reference evidence="5" key="1">
    <citation type="submission" date="2020-01" db="EMBL/GenBank/DDBJ databases">
        <title>Sphingomonas sp. strain CSW-10.</title>
        <authorList>
            <person name="Chen W.-M."/>
        </authorList>
    </citation>
    <scope>NUCLEOTIDE SEQUENCE [LARGE SCALE GENOMIC DNA]</scope>
    <source>
        <strain evidence="5">NST-5</strain>
    </source>
</reference>
<dbReference type="Proteomes" id="UP000798602">
    <property type="component" value="Unassembled WGS sequence"/>
</dbReference>
<dbReference type="InterPro" id="IPR011250">
    <property type="entry name" value="OMP/PagP_B-barrel"/>
</dbReference>
<keyword evidence="5" id="KW-1185">Reference proteome</keyword>
<feature type="compositionally biased region" description="Low complexity" evidence="2">
    <location>
        <begin position="162"/>
        <end position="178"/>
    </location>
</feature>
<name>A0ABW9ZA01_9FLAO</name>
<sequence>MKEKKNIERLFQEKFKDFEVQPSPELWTAIEAKLQGKKKKRRVIPFWYRIAGVAAIFVLGLTVGNFFLNNPSGKTIEVVGGEKPENILPKQKKSGEKIVPKINNKAIVATEEYLEQNNQPSGDISSEKNKDRNNTTIKVFRNDQNSGIVKSSETKNQKTQPNNRLVKNNNNSSIANASEKNKSQNNFVSNNTENNIAVIEKNQNNSAEKNSENIQKDNQYVNTQKTVENQKLPKKLGEENDFQNPKTQEESVVNVPNALEELLIEKEKQQVAATEEKINRWQITSTVAPVYFNSASNGSPINAEFADNPKNFENNLTYGVGMAYNLNKRWAVRAGVNKLTLGYKTGDIVYYPGLAARSENINANASHIIVEDNRAANVLSFEASSVKTPGQINQTMGFIEVPMEVSYKVLDKKFGINLIGGMSTLFLNENNLSVISPGMSTSLGQATNLNDVSFSSNIGLGFNYSFWKNFQINLEPRFKYQFNTFNANDGGFKPYFIGIYTGLSYQF</sequence>
<keyword evidence="3" id="KW-1133">Transmembrane helix</keyword>
<dbReference type="EMBL" id="JAABLM010000010">
    <property type="protein sequence ID" value="NBL65392.1"/>
    <property type="molecule type" value="Genomic_DNA"/>
</dbReference>
<evidence type="ECO:0000313" key="4">
    <source>
        <dbReference type="EMBL" id="NBL65392.1"/>
    </source>
</evidence>
<comment type="caution">
    <text evidence="4">The sequence shown here is derived from an EMBL/GenBank/DDBJ whole genome shotgun (WGS) entry which is preliminary data.</text>
</comment>
<evidence type="ECO:0000256" key="3">
    <source>
        <dbReference type="SAM" id="Phobius"/>
    </source>
</evidence>
<keyword evidence="3" id="KW-0472">Membrane</keyword>
<organism evidence="4 5">
    <name type="scientific">Flavobacterium ichthyis</name>
    <dbReference type="NCBI Taxonomy" id="2698827"/>
    <lineage>
        <taxon>Bacteria</taxon>
        <taxon>Pseudomonadati</taxon>
        <taxon>Bacteroidota</taxon>
        <taxon>Flavobacteriia</taxon>
        <taxon>Flavobacteriales</taxon>
        <taxon>Flavobacteriaceae</taxon>
        <taxon>Flavobacterium</taxon>
    </lineage>
</organism>
<feature type="compositionally biased region" description="Polar residues" evidence="2">
    <location>
        <begin position="115"/>
        <end position="124"/>
    </location>
</feature>
<accession>A0ABW9ZA01</accession>
<keyword evidence="3" id="KW-0812">Transmembrane</keyword>
<feature type="compositionally biased region" description="Polar residues" evidence="2">
    <location>
        <begin position="134"/>
        <end position="151"/>
    </location>
</feature>
<dbReference type="RefSeq" id="WP_166537216.1">
    <property type="nucleotide sequence ID" value="NZ_JAABLM010000010.1"/>
</dbReference>
<feature type="region of interest" description="Disordered" evidence="2">
    <location>
        <begin position="227"/>
        <end position="250"/>
    </location>
</feature>
<protein>
    <submittedName>
        <fullName evidence="4">Outer membrane beta-barrel protein</fullName>
    </submittedName>
</protein>
<evidence type="ECO:0000313" key="5">
    <source>
        <dbReference type="Proteomes" id="UP000798602"/>
    </source>
</evidence>
<gene>
    <name evidence="4" type="ORF">GV828_09300</name>
</gene>
<keyword evidence="1" id="KW-0175">Coiled coil</keyword>
<feature type="transmembrane region" description="Helical" evidence="3">
    <location>
        <begin position="46"/>
        <end position="68"/>
    </location>
</feature>
<evidence type="ECO:0000256" key="1">
    <source>
        <dbReference type="SAM" id="Coils"/>
    </source>
</evidence>
<evidence type="ECO:0000256" key="2">
    <source>
        <dbReference type="SAM" id="MobiDB-lite"/>
    </source>
</evidence>
<feature type="region of interest" description="Disordered" evidence="2">
    <location>
        <begin position="113"/>
        <end position="189"/>
    </location>
</feature>
<dbReference type="SUPFAM" id="SSF56925">
    <property type="entry name" value="OMPA-like"/>
    <property type="match status" value="1"/>
</dbReference>
<feature type="coiled-coil region" evidence="1">
    <location>
        <begin position="257"/>
        <end position="284"/>
    </location>
</feature>